<feature type="compositionally biased region" description="Basic residues" evidence="3">
    <location>
        <begin position="350"/>
        <end position="375"/>
    </location>
</feature>
<organism evidence="4 5">
    <name type="scientific">Elysia crispata</name>
    <name type="common">lettuce slug</name>
    <dbReference type="NCBI Taxonomy" id="231223"/>
    <lineage>
        <taxon>Eukaryota</taxon>
        <taxon>Metazoa</taxon>
        <taxon>Spiralia</taxon>
        <taxon>Lophotrochozoa</taxon>
        <taxon>Mollusca</taxon>
        <taxon>Gastropoda</taxon>
        <taxon>Heterobranchia</taxon>
        <taxon>Euthyneura</taxon>
        <taxon>Panpulmonata</taxon>
        <taxon>Sacoglossa</taxon>
        <taxon>Placobranchoidea</taxon>
        <taxon>Plakobranchidae</taxon>
        <taxon>Elysia</taxon>
    </lineage>
</organism>
<feature type="region of interest" description="Disordered" evidence="3">
    <location>
        <begin position="334"/>
        <end position="379"/>
    </location>
</feature>
<dbReference type="PRINTS" id="PR00449">
    <property type="entry name" value="RASTRNSFRMNG"/>
</dbReference>
<feature type="region of interest" description="Disordered" evidence="3">
    <location>
        <begin position="53"/>
        <end position="73"/>
    </location>
</feature>
<dbReference type="SMART" id="SM00175">
    <property type="entry name" value="RAB"/>
    <property type="match status" value="1"/>
</dbReference>
<feature type="compositionally biased region" description="Low complexity" evidence="3">
    <location>
        <begin position="291"/>
        <end position="304"/>
    </location>
</feature>
<feature type="region of interest" description="Disordered" evidence="3">
    <location>
        <begin position="89"/>
        <end position="122"/>
    </location>
</feature>
<comment type="caution">
    <text evidence="4">The sequence shown here is derived from an EMBL/GenBank/DDBJ whole genome shotgun (WGS) entry which is preliminary data.</text>
</comment>
<dbReference type="Proteomes" id="UP001283361">
    <property type="component" value="Unassembled WGS sequence"/>
</dbReference>
<evidence type="ECO:0000313" key="4">
    <source>
        <dbReference type="EMBL" id="KAK3766520.1"/>
    </source>
</evidence>
<dbReference type="FunFam" id="3.40.50.300:FF:001447">
    <property type="entry name" value="Ras-related protein Rab-1B"/>
    <property type="match status" value="1"/>
</dbReference>
<dbReference type="GO" id="GO:0003924">
    <property type="term" value="F:GTPase activity"/>
    <property type="evidence" value="ECO:0007669"/>
    <property type="project" value="InterPro"/>
</dbReference>
<gene>
    <name evidence="4" type="ORF">RRG08_056451</name>
</gene>
<dbReference type="InterPro" id="IPR001806">
    <property type="entry name" value="Small_GTPase"/>
</dbReference>
<dbReference type="EMBL" id="JAWDGP010004214">
    <property type="protein sequence ID" value="KAK3766520.1"/>
    <property type="molecule type" value="Genomic_DNA"/>
</dbReference>
<dbReference type="Gene3D" id="3.40.50.300">
    <property type="entry name" value="P-loop containing nucleotide triphosphate hydrolases"/>
    <property type="match status" value="1"/>
</dbReference>
<keyword evidence="2" id="KW-0342">GTP-binding</keyword>
<dbReference type="PANTHER" id="PTHR47977">
    <property type="entry name" value="RAS-RELATED PROTEIN RAB"/>
    <property type="match status" value="1"/>
</dbReference>
<sequence length="481" mass="53342">MATEATTPSSPSESPPQQLPTMKTAHNSRATRRNDAATSTKCLPRRKLWRCARSGSSVASVSAQPASSTMPRDTITSVTQDALVSTSISTANPSLDDNQHRPFPPETPALSDATQTPLPRGSSFSQVFSIKRSSNNSQRKAGFDKMQQLRLILVGNNGVGKSTFLQTLVSGNFRPSNINTNLFAANTACTIIYKGCFIELTIQDTAGQERYRSLTASYYRHAQCCLVFFNVYERESFQEVDNWLNDVSIYGGRDGGLAVVLVGLLHEPPKSRKSRDTQRGGSVAGGGGAAGRSRPGSADSGPGRDAQWGSDGGDCEVTEGHNNRREVALQVSMSPHHHHLHLQHQQQQHSSHHHHHHHHHHYHHHHYHHHHHHHHYEAPAPTASELLSDPISMSRQREIPTEQAEHLAEFWGIPYKEVDTANDYGSVLGAVHTLMDCVLAKSREEARQPVNSILPQSRRGISLSFLLKRDKKRNRRCCIYS</sequence>
<keyword evidence="1" id="KW-0547">Nucleotide-binding</keyword>
<evidence type="ECO:0000256" key="2">
    <source>
        <dbReference type="ARBA" id="ARBA00023134"/>
    </source>
</evidence>
<feature type="compositionally biased region" description="Polar residues" evidence="3">
    <location>
        <begin position="112"/>
        <end position="122"/>
    </location>
</feature>
<accession>A0AAE0ZC20</accession>
<feature type="compositionally biased region" description="Basic and acidic residues" evidence="3">
    <location>
        <begin position="269"/>
        <end position="278"/>
    </location>
</feature>
<protein>
    <submittedName>
        <fullName evidence="4">Uncharacterized protein</fullName>
    </submittedName>
</protein>
<dbReference type="Pfam" id="PF00071">
    <property type="entry name" value="Ras"/>
    <property type="match status" value="1"/>
</dbReference>
<dbReference type="GO" id="GO:0005525">
    <property type="term" value="F:GTP binding"/>
    <property type="evidence" value="ECO:0007669"/>
    <property type="project" value="UniProtKB-KW"/>
</dbReference>
<evidence type="ECO:0000256" key="3">
    <source>
        <dbReference type="SAM" id="MobiDB-lite"/>
    </source>
</evidence>
<dbReference type="PROSITE" id="PS51419">
    <property type="entry name" value="RAB"/>
    <property type="match status" value="1"/>
</dbReference>
<reference evidence="4" key="1">
    <citation type="journal article" date="2023" name="G3 (Bethesda)">
        <title>A reference genome for the long-term kleptoplast-retaining sea slug Elysia crispata morphotype clarki.</title>
        <authorList>
            <person name="Eastman K.E."/>
            <person name="Pendleton A.L."/>
            <person name="Shaikh M.A."/>
            <person name="Suttiyut T."/>
            <person name="Ogas R."/>
            <person name="Tomko P."/>
            <person name="Gavelis G."/>
            <person name="Widhalm J.R."/>
            <person name="Wisecaver J.H."/>
        </authorList>
    </citation>
    <scope>NUCLEOTIDE SEQUENCE</scope>
    <source>
        <strain evidence="4">ECLA1</strain>
    </source>
</reference>
<keyword evidence="5" id="KW-1185">Reference proteome</keyword>
<dbReference type="AlphaFoldDB" id="A0AAE0ZC20"/>
<feature type="compositionally biased region" description="Polar residues" evidence="3">
    <location>
        <begin position="19"/>
        <end position="28"/>
    </location>
</feature>
<dbReference type="InterPro" id="IPR050227">
    <property type="entry name" value="Rab"/>
</dbReference>
<evidence type="ECO:0000256" key="1">
    <source>
        <dbReference type="ARBA" id="ARBA00022741"/>
    </source>
</evidence>
<feature type="compositionally biased region" description="Low complexity" evidence="3">
    <location>
        <begin position="1"/>
        <end position="12"/>
    </location>
</feature>
<feature type="compositionally biased region" description="Low complexity" evidence="3">
    <location>
        <begin position="53"/>
        <end position="68"/>
    </location>
</feature>
<feature type="region of interest" description="Disordered" evidence="3">
    <location>
        <begin position="1"/>
        <end position="41"/>
    </location>
</feature>
<name>A0AAE0ZC20_9GAST</name>
<dbReference type="SMART" id="SM00173">
    <property type="entry name" value="RAS"/>
    <property type="match status" value="1"/>
</dbReference>
<evidence type="ECO:0000313" key="5">
    <source>
        <dbReference type="Proteomes" id="UP001283361"/>
    </source>
</evidence>
<dbReference type="InterPro" id="IPR027417">
    <property type="entry name" value="P-loop_NTPase"/>
</dbReference>
<dbReference type="CDD" id="cd00154">
    <property type="entry name" value="Rab"/>
    <property type="match status" value="1"/>
</dbReference>
<proteinExistence type="predicted"/>
<dbReference type="SMART" id="SM00174">
    <property type="entry name" value="RHO"/>
    <property type="match status" value="1"/>
</dbReference>
<dbReference type="SUPFAM" id="SSF52540">
    <property type="entry name" value="P-loop containing nucleoside triphosphate hydrolases"/>
    <property type="match status" value="1"/>
</dbReference>
<feature type="region of interest" description="Disordered" evidence="3">
    <location>
        <begin position="269"/>
        <end position="319"/>
    </location>
</feature>